<accession>A0ABS8DCL3</accession>
<evidence type="ECO:0000256" key="1">
    <source>
        <dbReference type="ARBA" id="ARBA00004141"/>
    </source>
</evidence>
<sequence length="539" mass="61829">MFYEFKKIKLPEKLRTEFRFSTLSFLFIILYVNVFQKVFGAENSIVGVIFTIMMSASMVRDMTAEPVKNLLTQALLLVWMAIASSLVTVLPLPFSFIVNFATIMLILYSFTYEYSSHIYFPYILSYLFLIFISPVDIQGLPVRIAGMLFGAFSIIMYQWFMGRNRVVDTAKDVLSEMIDRICQYIVYKRKESSIMPDLTDMHSKLGHLSRTVYDRRKRVLCVSDAGFSMLETGRSLEKMLRLIEKMPEELTVKESSFLQKISERLKIYRTFLQGEIPSLPPLEPQELYEEETEQEAHLYNTLLYTQDRLEHMTNPEAKSHYRKTKLPLKTRIKIALDLSPVRAVYALRTSLLLSLGTLFVLGYNLPHGKWLMFTLASVSLPYADDVPAKIKNRILATVSGGLIAVLIYSLIPSAIGRTVVMMFSGYISFYFINYRETFACSTVGALGGAVFANAFTFTEVGSIFLIRIGYILLGSLLGYAANCFIFPYSRQKAERHLWKKYKAVTEYLSKKGNNKKIDDQLYYNLVIHSCLMKDKLSQG</sequence>
<evidence type="ECO:0000256" key="2">
    <source>
        <dbReference type="ARBA" id="ARBA00022692"/>
    </source>
</evidence>
<dbReference type="RefSeq" id="WP_066732369.1">
    <property type="nucleotide sequence ID" value="NZ_JAJCIQ010000001.1"/>
</dbReference>
<protein>
    <submittedName>
        <fullName evidence="7">FUSC family protein</fullName>
    </submittedName>
</protein>
<keyword evidence="8" id="KW-1185">Reference proteome</keyword>
<feature type="transmembrane region" description="Helical" evidence="5">
    <location>
        <begin position="118"/>
        <end position="135"/>
    </location>
</feature>
<evidence type="ECO:0000256" key="5">
    <source>
        <dbReference type="SAM" id="Phobius"/>
    </source>
</evidence>
<comment type="caution">
    <text evidence="7">The sequence shown here is derived from an EMBL/GenBank/DDBJ whole genome shotgun (WGS) entry which is preliminary data.</text>
</comment>
<evidence type="ECO:0000313" key="7">
    <source>
        <dbReference type="EMBL" id="MCB7386151.1"/>
    </source>
</evidence>
<proteinExistence type="predicted"/>
<feature type="transmembrane region" description="Helical" evidence="5">
    <location>
        <begin position="70"/>
        <end position="88"/>
    </location>
</feature>
<keyword evidence="2 5" id="KW-0812">Transmembrane</keyword>
<feature type="transmembrane region" description="Helical" evidence="5">
    <location>
        <begin position="463"/>
        <end position="486"/>
    </location>
</feature>
<feature type="transmembrane region" description="Helical" evidence="5">
    <location>
        <begin position="45"/>
        <end position="63"/>
    </location>
</feature>
<evidence type="ECO:0000256" key="4">
    <source>
        <dbReference type="ARBA" id="ARBA00023136"/>
    </source>
</evidence>
<gene>
    <name evidence="7" type="ORF">LIZ65_02520</name>
</gene>
<feature type="transmembrane region" description="Helical" evidence="5">
    <location>
        <begin position="394"/>
        <end position="416"/>
    </location>
</feature>
<evidence type="ECO:0000313" key="8">
    <source>
        <dbReference type="Proteomes" id="UP001299546"/>
    </source>
</evidence>
<dbReference type="InterPro" id="IPR049453">
    <property type="entry name" value="Memb_transporter_dom"/>
</dbReference>
<feature type="transmembrane region" description="Helical" evidence="5">
    <location>
        <begin position="141"/>
        <end position="160"/>
    </location>
</feature>
<comment type="subcellular location">
    <subcellularLocation>
        <location evidence="1">Membrane</location>
        <topology evidence="1">Multi-pass membrane protein</topology>
    </subcellularLocation>
</comment>
<feature type="domain" description="Integral membrane bound transporter" evidence="6">
    <location>
        <begin position="357"/>
        <end position="479"/>
    </location>
</feature>
<organism evidence="7 8">
    <name type="scientific">Bariatricus massiliensis</name>
    <dbReference type="NCBI Taxonomy" id="1745713"/>
    <lineage>
        <taxon>Bacteria</taxon>
        <taxon>Bacillati</taxon>
        <taxon>Bacillota</taxon>
        <taxon>Clostridia</taxon>
        <taxon>Lachnospirales</taxon>
        <taxon>Lachnospiraceae</taxon>
        <taxon>Bariatricus</taxon>
    </lineage>
</organism>
<keyword evidence="4 5" id="KW-0472">Membrane</keyword>
<keyword evidence="3 5" id="KW-1133">Transmembrane helix</keyword>
<evidence type="ECO:0000259" key="6">
    <source>
        <dbReference type="Pfam" id="PF13515"/>
    </source>
</evidence>
<feature type="transmembrane region" description="Helical" evidence="5">
    <location>
        <begin position="343"/>
        <end position="365"/>
    </location>
</feature>
<dbReference type="Pfam" id="PF13515">
    <property type="entry name" value="FUSC_2"/>
    <property type="match status" value="1"/>
</dbReference>
<evidence type="ECO:0000256" key="3">
    <source>
        <dbReference type="ARBA" id="ARBA00022989"/>
    </source>
</evidence>
<reference evidence="7 8" key="1">
    <citation type="submission" date="2021-10" db="EMBL/GenBank/DDBJ databases">
        <title>Collection of gut derived symbiotic bacterial strains cultured from healthy donors.</title>
        <authorList>
            <person name="Lin H."/>
            <person name="Littmann E."/>
            <person name="Kohout C."/>
            <person name="Pamer E.G."/>
        </authorList>
    </citation>
    <scope>NUCLEOTIDE SEQUENCE [LARGE SCALE GENOMIC DNA]</scope>
    <source>
        <strain evidence="7 8">DFI.1.165</strain>
    </source>
</reference>
<name>A0ABS8DCL3_9FIRM</name>
<dbReference type="EMBL" id="JAJCIS010000001">
    <property type="protein sequence ID" value="MCB7386151.1"/>
    <property type="molecule type" value="Genomic_DNA"/>
</dbReference>
<dbReference type="Proteomes" id="UP001299546">
    <property type="component" value="Unassembled WGS sequence"/>
</dbReference>
<feature type="transmembrane region" description="Helical" evidence="5">
    <location>
        <begin position="437"/>
        <end position="457"/>
    </location>
</feature>